<protein>
    <submittedName>
        <fullName evidence="1">Uncharacterized protein</fullName>
    </submittedName>
</protein>
<name>A0ABY7D4B4_9BASI</name>
<sequence length="91" mass="10134">MALEAQMSGDAAKADKILNALPGISKEEQPKKAALTVVKHMEKEKGNVEPVKENSIVLFRTKVNTFLDQGLPPFFDRNMKEIKGKQTSLHQ</sequence>
<keyword evidence="2" id="KW-1185">Reference proteome</keyword>
<dbReference type="EMBL" id="CP110436">
    <property type="protein sequence ID" value="WAQ92466.1"/>
    <property type="molecule type" value="Genomic_DNA"/>
</dbReference>
<evidence type="ECO:0000313" key="2">
    <source>
        <dbReference type="Proteomes" id="UP001164743"/>
    </source>
</evidence>
<organism evidence="1 2">
    <name type="scientific">Puccinia triticina</name>
    <dbReference type="NCBI Taxonomy" id="208348"/>
    <lineage>
        <taxon>Eukaryota</taxon>
        <taxon>Fungi</taxon>
        <taxon>Dikarya</taxon>
        <taxon>Basidiomycota</taxon>
        <taxon>Pucciniomycotina</taxon>
        <taxon>Pucciniomycetes</taxon>
        <taxon>Pucciniales</taxon>
        <taxon>Pucciniaceae</taxon>
        <taxon>Puccinia</taxon>
    </lineage>
</organism>
<proteinExistence type="predicted"/>
<dbReference type="Proteomes" id="UP001164743">
    <property type="component" value="Chromosome 16A"/>
</dbReference>
<evidence type="ECO:0000313" key="1">
    <source>
        <dbReference type="EMBL" id="WAQ92466.1"/>
    </source>
</evidence>
<accession>A0ABY7D4B4</accession>
<dbReference type="GeneID" id="77804952"/>
<reference evidence="1" key="1">
    <citation type="submission" date="2022-10" db="EMBL/GenBank/DDBJ databases">
        <title>Puccinia triticina Genome sequencing and assembly.</title>
        <authorList>
            <person name="Li C."/>
        </authorList>
    </citation>
    <scope>NUCLEOTIDE SEQUENCE</scope>
    <source>
        <strain evidence="1">Pt15</strain>
    </source>
</reference>
<gene>
    <name evidence="1" type="ORF">PtA15_16A374</name>
</gene>
<dbReference type="RefSeq" id="XP_053028021.1">
    <property type="nucleotide sequence ID" value="XM_053164057.1"/>
</dbReference>